<proteinExistence type="predicted"/>
<sequence length="186" mass="20078">MAWRVRGVVVLLVLVLSGCGLEGTVKLAPPFLPIAFGINNKGEVSVSYDKTFVTPLGRITLEADLPAVDEEEGHLLVVQQRIAGRDVRDLYTLRIEGNVAACLTGRFHLGVSGNVVTLVLLTPVSRFWLVSAQEDARSACPPEPGITRAVPTTRPRPVTTTARPTTTTRPPLTTTTMRPPVTTTTR</sequence>
<feature type="compositionally biased region" description="Low complexity" evidence="1">
    <location>
        <begin position="147"/>
        <end position="186"/>
    </location>
</feature>
<dbReference type="RefSeq" id="WP_377852183.1">
    <property type="nucleotide sequence ID" value="NZ_JBHLZU010000010.1"/>
</dbReference>
<comment type="caution">
    <text evidence="2">The sequence shown here is derived from an EMBL/GenBank/DDBJ whole genome shotgun (WGS) entry which is preliminary data.</text>
</comment>
<dbReference type="Proteomes" id="UP001589693">
    <property type="component" value="Unassembled WGS sequence"/>
</dbReference>
<keyword evidence="3" id="KW-1185">Reference proteome</keyword>
<name>A0ABV5ZVQ6_9PSEU</name>
<accession>A0ABV5ZVQ6</accession>
<protein>
    <recommendedName>
        <fullName evidence="4">Lipoprotein</fullName>
    </recommendedName>
</protein>
<dbReference type="EMBL" id="JBHLZU010000010">
    <property type="protein sequence ID" value="MFB9904976.1"/>
    <property type="molecule type" value="Genomic_DNA"/>
</dbReference>
<dbReference type="PROSITE" id="PS51257">
    <property type="entry name" value="PROKAR_LIPOPROTEIN"/>
    <property type="match status" value="1"/>
</dbReference>
<evidence type="ECO:0008006" key="4">
    <source>
        <dbReference type="Google" id="ProtNLM"/>
    </source>
</evidence>
<organism evidence="2 3">
    <name type="scientific">Allokutzneria oryzae</name>
    <dbReference type="NCBI Taxonomy" id="1378989"/>
    <lineage>
        <taxon>Bacteria</taxon>
        <taxon>Bacillati</taxon>
        <taxon>Actinomycetota</taxon>
        <taxon>Actinomycetes</taxon>
        <taxon>Pseudonocardiales</taxon>
        <taxon>Pseudonocardiaceae</taxon>
        <taxon>Allokutzneria</taxon>
    </lineage>
</organism>
<feature type="region of interest" description="Disordered" evidence="1">
    <location>
        <begin position="139"/>
        <end position="186"/>
    </location>
</feature>
<evidence type="ECO:0000313" key="2">
    <source>
        <dbReference type="EMBL" id="MFB9904976.1"/>
    </source>
</evidence>
<evidence type="ECO:0000313" key="3">
    <source>
        <dbReference type="Proteomes" id="UP001589693"/>
    </source>
</evidence>
<gene>
    <name evidence="2" type="ORF">ACFFQA_13625</name>
</gene>
<reference evidence="2 3" key="1">
    <citation type="submission" date="2024-09" db="EMBL/GenBank/DDBJ databases">
        <authorList>
            <person name="Sun Q."/>
            <person name="Mori K."/>
        </authorList>
    </citation>
    <scope>NUCLEOTIDE SEQUENCE [LARGE SCALE GENOMIC DNA]</scope>
    <source>
        <strain evidence="2 3">TBRC 7907</strain>
    </source>
</reference>
<evidence type="ECO:0000256" key="1">
    <source>
        <dbReference type="SAM" id="MobiDB-lite"/>
    </source>
</evidence>